<reference evidence="1" key="2">
    <citation type="submission" date="2022-06" db="UniProtKB">
        <authorList>
            <consortium name="EnsemblMetazoa"/>
        </authorList>
    </citation>
    <scope>IDENTIFICATION</scope>
</reference>
<name>A0A8R1U143_ONCVO</name>
<accession>A0A8R1U143</accession>
<dbReference type="AlphaFoldDB" id="A0A8R1U143"/>
<proteinExistence type="predicted"/>
<sequence length="233" mass="26166">MTQPHPTPPADEQLCHSVSIPADFYISVLVDVMRMSVPFSVVGVGHCSRNFHSQTRTACSSNLGETKESFLGQTIKFFPARLNSESPHPGVRLLPSIEVKCNPGERKGSETPQRNERNRLGTIDHYITYKDQCKFRLQNIQFDQVFFQLKLTPAPNPDPLNPLGALFPYLIYNLSSHGLASLCLSVNWSVLAPNMMIRELLDAPSLRSNEYEPSLTKLANEFCAIFAIFIKLQ</sequence>
<organism evidence="1 2">
    <name type="scientific">Onchocerca volvulus</name>
    <dbReference type="NCBI Taxonomy" id="6282"/>
    <lineage>
        <taxon>Eukaryota</taxon>
        <taxon>Metazoa</taxon>
        <taxon>Ecdysozoa</taxon>
        <taxon>Nematoda</taxon>
        <taxon>Chromadorea</taxon>
        <taxon>Rhabditida</taxon>
        <taxon>Spirurina</taxon>
        <taxon>Spiruromorpha</taxon>
        <taxon>Filarioidea</taxon>
        <taxon>Onchocercidae</taxon>
        <taxon>Onchocerca</taxon>
    </lineage>
</organism>
<protein>
    <submittedName>
        <fullName evidence="1">Uncharacterized protein</fullName>
    </submittedName>
</protein>
<reference evidence="2" key="1">
    <citation type="submission" date="2013-10" db="EMBL/GenBank/DDBJ databases">
        <title>Genome sequencing of Onchocerca volvulus.</title>
        <authorList>
            <person name="Cotton J."/>
            <person name="Tsai J."/>
            <person name="Stanley E."/>
            <person name="Tracey A."/>
            <person name="Holroyd N."/>
            <person name="Lustigman S."/>
            <person name="Berriman M."/>
        </authorList>
    </citation>
    <scope>NUCLEOTIDE SEQUENCE</scope>
</reference>
<dbReference type="EMBL" id="CMVM020000250">
    <property type="status" value="NOT_ANNOTATED_CDS"/>
    <property type="molecule type" value="Genomic_DNA"/>
</dbReference>
<dbReference type="Proteomes" id="UP000024404">
    <property type="component" value="Unassembled WGS sequence"/>
</dbReference>
<evidence type="ECO:0000313" key="2">
    <source>
        <dbReference type="Proteomes" id="UP000024404"/>
    </source>
</evidence>
<evidence type="ECO:0000313" key="1">
    <source>
        <dbReference type="EnsemblMetazoa" id="OVOC8807.1"/>
    </source>
</evidence>
<keyword evidence="2" id="KW-1185">Reference proteome</keyword>
<dbReference type="EnsemblMetazoa" id="OVOC8807.1">
    <property type="protein sequence ID" value="OVOC8807.1"/>
    <property type="gene ID" value="WBGene00245616"/>
</dbReference>